<feature type="signal peptide" evidence="2">
    <location>
        <begin position="1"/>
        <end position="21"/>
    </location>
</feature>
<reference evidence="3" key="1">
    <citation type="submission" date="2021-12" db="EMBL/GenBank/DDBJ databases">
        <title>Discovery of the Pendulisporaceae a myxobacterial family with distinct sporulation behavior and unique specialized metabolism.</title>
        <authorList>
            <person name="Garcia R."/>
            <person name="Popoff A."/>
            <person name="Bader C.D."/>
            <person name="Loehr J."/>
            <person name="Walesch S."/>
            <person name="Walt C."/>
            <person name="Boldt J."/>
            <person name="Bunk B."/>
            <person name="Haeckl F.J.F.P.J."/>
            <person name="Gunesch A.P."/>
            <person name="Birkelbach J."/>
            <person name="Nuebel U."/>
            <person name="Pietschmann T."/>
            <person name="Bach T."/>
            <person name="Mueller R."/>
        </authorList>
    </citation>
    <scope>NUCLEOTIDE SEQUENCE</scope>
    <source>
        <strain evidence="3">MSr11367</strain>
    </source>
</reference>
<evidence type="ECO:0000313" key="3">
    <source>
        <dbReference type="EMBL" id="WXB03278.1"/>
    </source>
</evidence>
<feature type="region of interest" description="Disordered" evidence="1">
    <location>
        <begin position="24"/>
        <end position="61"/>
    </location>
</feature>
<evidence type="ECO:0000256" key="2">
    <source>
        <dbReference type="SAM" id="SignalP"/>
    </source>
</evidence>
<dbReference type="PROSITE" id="PS51257">
    <property type="entry name" value="PROKAR_LIPOPROTEIN"/>
    <property type="match status" value="1"/>
</dbReference>
<evidence type="ECO:0000313" key="4">
    <source>
        <dbReference type="Proteomes" id="UP001374803"/>
    </source>
</evidence>
<dbReference type="EMBL" id="CP089983">
    <property type="protein sequence ID" value="WXB03278.1"/>
    <property type="molecule type" value="Genomic_DNA"/>
</dbReference>
<keyword evidence="4" id="KW-1185">Reference proteome</keyword>
<evidence type="ECO:0000256" key="1">
    <source>
        <dbReference type="SAM" id="MobiDB-lite"/>
    </source>
</evidence>
<organism evidence="3 4">
    <name type="scientific">Pendulispora rubella</name>
    <dbReference type="NCBI Taxonomy" id="2741070"/>
    <lineage>
        <taxon>Bacteria</taxon>
        <taxon>Pseudomonadati</taxon>
        <taxon>Myxococcota</taxon>
        <taxon>Myxococcia</taxon>
        <taxon>Myxococcales</taxon>
        <taxon>Sorangiineae</taxon>
        <taxon>Pendulisporaceae</taxon>
        <taxon>Pendulispora</taxon>
    </lineage>
</organism>
<keyword evidence="2" id="KW-0732">Signal</keyword>
<name>A0ABZ2KX51_9BACT</name>
<accession>A0ABZ2KX51</accession>
<dbReference type="RefSeq" id="WP_394832908.1">
    <property type="nucleotide sequence ID" value="NZ_CP089929.1"/>
</dbReference>
<sequence>MQFGFKWTALLVLVGVAGSMACGSSESGAAPDRVSDSLGQSEQASHEALASGARAATTDDADPTCGELGQPCCDGWSCTIGARCNASGVCDTPCGLRGESCCRDATGVGHCYDGSTCAPFPPPAHCQ</sequence>
<gene>
    <name evidence="3" type="ORF">LVJ94_41045</name>
</gene>
<dbReference type="Proteomes" id="UP001374803">
    <property type="component" value="Chromosome"/>
</dbReference>
<feature type="chain" id="PRO_5046017354" evidence="2">
    <location>
        <begin position="22"/>
        <end position="127"/>
    </location>
</feature>
<protein>
    <submittedName>
        <fullName evidence="3">Uncharacterized protein</fullName>
    </submittedName>
</protein>
<proteinExistence type="predicted"/>